<evidence type="ECO:0000313" key="1">
    <source>
        <dbReference type="EMBL" id="KAI4867019.1"/>
    </source>
</evidence>
<keyword evidence="2" id="KW-1185">Reference proteome</keyword>
<organism evidence="1 2">
    <name type="scientific">Hypoxylon rubiginosum</name>
    <dbReference type="NCBI Taxonomy" id="110542"/>
    <lineage>
        <taxon>Eukaryota</taxon>
        <taxon>Fungi</taxon>
        <taxon>Dikarya</taxon>
        <taxon>Ascomycota</taxon>
        <taxon>Pezizomycotina</taxon>
        <taxon>Sordariomycetes</taxon>
        <taxon>Xylariomycetidae</taxon>
        <taxon>Xylariales</taxon>
        <taxon>Hypoxylaceae</taxon>
        <taxon>Hypoxylon</taxon>
    </lineage>
</organism>
<accession>A0ACB9Z6G1</accession>
<gene>
    <name evidence="1" type="ORF">F4820DRAFT_446540</name>
</gene>
<name>A0ACB9Z6G1_9PEZI</name>
<sequence length="598" mass="65934">MLQRPRDLSTAHDLNPSSSIPPHCRSHYHSQHRPDPSHGLVVAQLQLVRINQSNSSNPPADTWNATSADLAAKWVKINSTRRLHQLKRSMVKKLASLKNSVTKSQLPGPTTAGGPQSGIARAVLRPERAQARDFLDAEDIEPLNGGSEQCLAEFRVRTEDLNSKDDGYKPGDSSMESKRKAGAAQRLGHCQLNHEGERRLTPDQYVAIKKQEAVALVMAQFNRWFEKRLAIISWSVVMFYAYEASEASGNSASGSGDAGSGNSSSGQDRSSRSSRAKRRLGGDDQDSSSAGGDEGDPNRGGSKRAKTDNEPEQKFACPFFKHDAKAHSKHRSCTGPGWTSLHRLKEHLYRVHRLPKHTCPRCNEPFEDSKDLAEHLRADVPCEKLEVVPVLQGIDEATETELKVRKRNCPGMTDEQRWKDIYMILFPKANPKALPSPYYDGNDSFGLTEKAEEWRRVKKRIQRELPKVVQKKVEKTFEKVGADVLTGLADIVRDGLLEFFKDSPHDERSPTVTPAATPRASSPSFLAASEQSVVNTDGADLDLSYYFDSDMSFPFGGLNDLQFDFGSAAECADKGSDSGYASTGTGRDGLAATEIWGV</sequence>
<comment type="caution">
    <text evidence="1">The sequence shown here is derived from an EMBL/GenBank/DDBJ whole genome shotgun (WGS) entry which is preliminary data.</text>
</comment>
<dbReference type="Proteomes" id="UP001497700">
    <property type="component" value="Unassembled WGS sequence"/>
</dbReference>
<proteinExistence type="predicted"/>
<protein>
    <submittedName>
        <fullName evidence="1">Uncharacterized protein</fullName>
    </submittedName>
</protein>
<reference evidence="1 2" key="1">
    <citation type="journal article" date="2022" name="New Phytol.">
        <title>Ecological generalism drives hyperdiversity of secondary metabolite gene clusters in xylarialean endophytes.</title>
        <authorList>
            <person name="Franco M.E.E."/>
            <person name="Wisecaver J.H."/>
            <person name="Arnold A.E."/>
            <person name="Ju Y.M."/>
            <person name="Slot J.C."/>
            <person name="Ahrendt S."/>
            <person name="Moore L.P."/>
            <person name="Eastman K.E."/>
            <person name="Scott K."/>
            <person name="Konkel Z."/>
            <person name="Mondo S.J."/>
            <person name="Kuo A."/>
            <person name="Hayes R.D."/>
            <person name="Haridas S."/>
            <person name="Andreopoulos B."/>
            <person name="Riley R."/>
            <person name="LaButti K."/>
            <person name="Pangilinan J."/>
            <person name="Lipzen A."/>
            <person name="Amirebrahimi M."/>
            <person name="Yan J."/>
            <person name="Adam C."/>
            <person name="Keymanesh K."/>
            <person name="Ng V."/>
            <person name="Louie K."/>
            <person name="Northen T."/>
            <person name="Drula E."/>
            <person name="Henrissat B."/>
            <person name="Hsieh H.M."/>
            <person name="Youens-Clark K."/>
            <person name="Lutzoni F."/>
            <person name="Miadlikowska J."/>
            <person name="Eastwood D.C."/>
            <person name="Hamelin R.C."/>
            <person name="Grigoriev I.V."/>
            <person name="U'Ren J.M."/>
        </authorList>
    </citation>
    <scope>NUCLEOTIDE SEQUENCE [LARGE SCALE GENOMIC DNA]</scope>
    <source>
        <strain evidence="1 2">CBS 119005</strain>
    </source>
</reference>
<dbReference type="EMBL" id="MU393452">
    <property type="protein sequence ID" value="KAI4867019.1"/>
    <property type="molecule type" value="Genomic_DNA"/>
</dbReference>
<evidence type="ECO:0000313" key="2">
    <source>
        <dbReference type="Proteomes" id="UP001497700"/>
    </source>
</evidence>